<dbReference type="HOGENOM" id="CLU_872684_0_0_1"/>
<dbReference type="AlphaFoldDB" id="F0W7J6"/>
<evidence type="ECO:0000256" key="5">
    <source>
        <dbReference type="SAM" id="MobiDB-lite"/>
    </source>
</evidence>
<dbReference type="NCBIfam" id="TIGR00165">
    <property type="entry name" value="S18"/>
    <property type="match status" value="1"/>
</dbReference>
<name>F0W7J6_9STRA</name>
<dbReference type="PROSITE" id="PS51257">
    <property type="entry name" value="PROKAR_LIPOPROTEIN"/>
    <property type="match status" value="1"/>
</dbReference>
<dbReference type="InterPro" id="IPR036870">
    <property type="entry name" value="Ribosomal_bS18_sf"/>
</dbReference>
<reference evidence="6" key="1">
    <citation type="journal article" date="2011" name="PLoS Biol.">
        <title>Gene gain and loss during evolution of obligate parasitism in the white rust pathogen of Arabidopsis thaliana.</title>
        <authorList>
            <person name="Kemen E."/>
            <person name="Gardiner A."/>
            <person name="Schultz-Larsen T."/>
            <person name="Kemen A.C."/>
            <person name="Balmuth A.L."/>
            <person name="Robert-Seilaniantz A."/>
            <person name="Bailey K."/>
            <person name="Holub E."/>
            <person name="Studholme D.J."/>
            <person name="Maclean D."/>
            <person name="Jones J.D."/>
        </authorList>
    </citation>
    <scope>NUCLEOTIDE SEQUENCE</scope>
</reference>
<dbReference type="InterPro" id="IPR001648">
    <property type="entry name" value="Ribosomal_bS18"/>
</dbReference>
<gene>
    <name evidence="6" type="primary">AlNc14C30G2802</name>
    <name evidence="6" type="ORF">ALNC14_032400</name>
</gene>
<evidence type="ECO:0000256" key="2">
    <source>
        <dbReference type="ARBA" id="ARBA00022980"/>
    </source>
</evidence>
<dbReference type="GO" id="GO:0005763">
    <property type="term" value="C:mitochondrial small ribosomal subunit"/>
    <property type="evidence" value="ECO:0007669"/>
    <property type="project" value="TreeGrafter"/>
</dbReference>
<dbReference type="GO" id="GO:0003735">
    <property type="term" value="F:structural constituent of ribosome"/>
    <property type="evidence" value="ECO:0007669"/>
    <property type="project" value="InterPro"/>
</dbReference>
<evidence type="ECO:0000256" key="4">
    <source>
        <dbReference type="RuleBase" id="RU003910"/>
    </source>
</evidence>
<protein>
    <submittedName>
        <fullName evidence="6">Uncharacterized protein AlNc14C30G2802</fullName>
    </submittedName>
</protein>
<dbReference type="GO" id="GO:0070181">
    <property type="term" value="F:small ribosomal subunit rRNA binding"/>
    <property type="evidence" value="ECO:0007669"/>
    <property type="project" value="TreeGrafter"/>
</dbReference>
<feature type="compositionally biased region" description="Polar residues" evidence="5">
    <location>
        <begin position="51"/>
        <end position="67"/>
    </location>
</feature>
<dbReference type="EMBL" id="FR824075">
    <property type="protein sequence ID" value="CCA17097.1"/>
    <property type="molecule type" value="Genomic_DNA"/>
</dbReference>
<organism evidence="6">
    <name type="scientific">Albugo laibachii Nc14</name>
    <dbReference type="NCBI Taxonomy" id="890382"/>
    <lineage>
        <taxon>Eukaryota</taxon>
        <taxon>Sar</taxon>
        <taxon>Stramenopiles</taxon>
        <taxon>Oomycota</taxon>
        <taxon>Peronosporomycetes</taxon>
        <taxon>Albuginales</taxon>
        <taxon>Albuginaceae</taxon>
        <taxon>Albugo</taxon>
    </lineage>
</organism>
<dbReference type="PRINTS" id="PR00974">
    <property type="entry name" value="RIBOSOMALS18"/>
</dbReference>
<dbReference type="Pfam" id="PF01084">
    <property type="entry name" value="Ribosomal_S18"/>
    <property type="match status" value="1"/>
</dbReference>
<feature type="region of interest" description="Disordered" evidence="5">
    <location>
        <begin position="51"/>
        <end position="74"/>
    </location>
</feature>
<keyword evidence="2 4" id="KW-0689">Ribosomal protein</keyword>
<evidence type="ECO:0000256" key="3">
    <source>
        <dbReference type="ARBA" id="ARBA00023274"/>
    </source>
</evidence>
<feature type="compositionally biased region" description="Acidic residues" evidence="5">
    <location>
        <begin position="266"/>
        <end position="304"/>
    </location>
</feature>
<dbReference type="PANTHER" id="PTHR13479:SF40">
    <property type="entry name" value="SMALL RIBOSOMAL SUBUNIT PROTEIN BS18M"/>
    <property type="match status" value="1"/>
</dbReference>
<sequence length="319" mass="36966">MHRNLQRAWRTAAGCMPIGSYAPSAIACSPFRRTNGPQRLNLALQSRQLCSGSDKNDLTNSEALTSKPQREGDEEALKAEEWAKQFEREVAKWKMSDRDTESDMFSMDPERMYSEIPQMNESLNLNAISEQFGLDPMPYLHNASAAMPEALNWNDEEARNSIEKEPVEKPAKYLQRANHQDIVELALDTDLLRLFVTPAGRIRPRRFTGLRGPQQRKVARGIKVARHLALLPYLSRYPEPSPEQWRAIFGEEIRKEEARRLRREEDGEEDDQDSDDEYDHNYDLDEDEDDDSQDYSDMDDDDDLDSGRRSFDNDDRDEF</sequence>
<dbReference type="SUPFAM" id="SSF46911">
    <property type="entry name" value="Ribosomal protein S18"/>
    <property type="match status" value="1"/>
</dbReference>
<feature type="compositionally biased region" description="Basic and acidic residues" evidence="5">
    <location>
        <begin position="305"/>
        <end position="319"/>
    </location>
</feature>
<proteinExistence type="inferred from homology"/>
<evidence type="ECO:0000256" key="1">
    <source>
        <dbReference type="ARBA" id="ARBA00005589"/>
    </source>
</evidence>
<dbReference type="GO" id="GO:0006412">
    <property type="term" value="P:translation"/>
    <property type="evidence" value="ECO:0007669"/>
    <property type="project" value="InterPro"/>
</dbReference>
<dbReference type="PANTHER" id="PTHR13479">
    <property type="entry name" value="30S RIBOSOMAL PROTEIN S18"/>
    <property type="match status" value="1"/>
</dbReference>
<accession>F0W7J6</accession>
<evidence type="ECO:0000313" key="6">
    <source>
        <dbReference type="EMBL" id="CCA17097.1"/>
    </source>
</evidence>
<comment type="similarity">
    <text evidence="1 4">Belongs to the bacterial ribosomal protein bS18 family.</text>
</comment>
<keyword evidence="3 4" id="KW-0687">Ribonucleoprotein</keyword>
<dbReference type="HAMAP" id="MF_00270">
    <property type="entry name" value="Ribosomal_bS18"/>
    <property type="match status" value="1"/>
</dbReference>
<dbReference type="Gene3D" id="4.10.640.10">
    <property type="entry name" value="Ribosomal protein S18"/>
    <property type="match status" value="1"/>
</dbReference>
<reference evidence="6" key="2">
    <citation type="submission" date="2011-02" db="EMBL/GenBank/DDBJ databases">
        <authorList>
            <person name="MacLean D."/>
        </authorList>
    </citation>
    <scope>NUCLEOTIDE SEQUENCE</scope>
</reference>
<feature type="region of interest" description="Disordered" evidence="5">
    <location>
        <begin position="258"/>
        <end position="319"/>
    </location>
</feature>